<keyword evidence="7" id="KW-1185">Reference proteome</keyword>
<evidence type="ECO:0000256" key="3">
    <source>
        <dbReference type="ARBA" id="ARBA00022989"/>
    </source>
</evidence>
<dbReference type="AlphaFoldDB" id="M0M799"/>
<feature type="transmembrane region" description="Helical" evidence="5">
    <location>
        <begin position="174"/>
        <end position="195"/>
    </location>
</feature>
<evidence type="ECO:0000256" key="1">
    <source>
        <dbReference type="ARBA" id="ARBA00004127"/>
    </source>
</evidence>
<evidence type="ECO:0000256" key="4">
    <source>
        <dbReference type="ARBA" id="ARBA00023136"/>
    </source>
</evidence>
<keyword evidence="4 5" id="KW-0472">Membrane</keyword>
<evidence type="ECO:0000256" key="2">
    <source>
        <dbReference type="ARBA" id="ARBA00022692"/>
    </source>
</evidence>
<feature type="transmembrane region" description="Helical" evidence="5">
    <location>
        <begin position="114"/>
        <end position="137"/>
    </location>
</feature>
<comment type="subcellular location">
    <subcellularLocation>
        <location evidence="1">Endomembrane system</location>
        <topology evidence="1">Multi-pass membrane protein</topology>
    </subcellularLocation>
</comment>
<feature type="transmembrane region" description="Helical" evidence="5">
    <location>
        <begin position="149"/>
        <end position="167"/>
    </location>
</feature>
<protein>
    <submittedName>
        <fullName evidence="6">VIT family protein</fullName>
    </submittedName>
</protein>
<name>M0M799_9EURY</name>
<dbReference type="eggNOG" id="arCOG01091">
    <property type="taxonomic scope" value="Archaea"/>
</dbReference>
<dbReference type="OrthoDB" id="60696at2157"/>
<gene>
    <name evidence="6" type="ORF">C447_01940</name>
</gene>
<accession>M0M799</accession>
<dbReference type="InterPro" id="IPR008217">
    <property type="entry name" value="Ccc1_fam"/>
</dbReference>
<feature type="transmembrane region" description="Helical" evidence="5">
    <location>
        <begin position="58"/>
        <end position="78"/>
    </location>
</feature>
<dbReference type="EMBL" id="AOMB01000005">
    <property type="protein sequence ID" value="EMA41576.1"/>
    <property type="molecule type" value="Genomic_DNA"/>
</dbReference>
<sequence length="197" mass="20661">MAADSDSDEGSIRARIGTDMVGPIARRYFVSNGFDGALTGVGVTVGAYLSGIDEGLTVVSLGLAAAVGLCTSGVWSVWEIERAEMRAEIQETEEAMLADLSDTQVERDKMSNQVVNALMSGLGPLLGLVLPLTPFLFEGTVFTLFEATLASVAVAVGVLFTFGAYMASISRQRWYVAGARMGLAGIVVAVINVFLPG</sequence>
<dbReference type="PATRIC" id="fig|1132509.6.peg.453"/>
<dbReference type="GO" id="GO:0005384">
    <property type="term" value="F:manganese ion transmembrane transporter activity"/>
    <property type="evidence" value="ECO:0007669"/>
    <property type="project" value="InterPro"/>
</dbReference>
<dbReference type="GO" id="GO:0012505">
    <property type="term" value="C:endomembrane system"/>
    <property type="evidence" value="ECO:0007669"/>
    <property type="project" value="UniProtKB-SubCell"/>
</dbReference>
<dbReference type="GO" id="GO:0030026">
    <property type="term" value="P:intracellular manganese ion homeostasis"/>
    <property type="evidence" value="ECO:0007669"/>
    <property type="project" value="InterPro"/>
</dbReference>
<keyword evidence="2 5" id="KW-0812">Transmembrane</keyword>
<evidence type="ECO:0000313" key="6">
    <source>
        <dbReference type="EMBL" id="EMA41576.1"/>
    </source>
</evidence>
<comment type="caution">
    <text evidence="6">The sequence shown here is derived from an EMBL/GenBank/DDBJ whole genome shotgun (WGS) entry which is preliminary data.</text>
</comment>
<evidence type="ECO:0000256" key="5">
    <source>
        <dbReference type="SAM" id="Phobius"/>
    </source>
</evidence>
<evidence type="ECO:0000313" key="7">
    <source>
        <dbReference type="Proteomes" id="UP000011566"/>
    </source>
</evidence>
<keyword evidence="3 5" id="KW-1133">Transmembrane helix</keyword>
<organism evidence="6 7">
    <name type="scientific">Halococcus hamelinensis 100A6</name>
    <dbReference type="NCBI Taxonomy" id="1132509"/>
    <lineage>
        <taxon>Archaea</taxon>
        <taxon>Methanobacteriati</taxon>
        <taxon>Methanobacteriota</taxon>
        <taxon>Stenosarchaea group</taxon>
        <taxon>Halobacteria</taxon>
        <taxon>Halobacteriales</taxon>
        <taxon>Halococcaceae</taxon>
        <taxon>Halococcus</taxon>
    </lineage>
</organism>
<proteinExistence type="predicted"/>
<dbReference type="Pfam" id="PF01988">
    <property type="entry name" value="VIT1"/>
    <property type="match status" value="1"/>
</dbReference>
<reference evidence="6 7" key="1">
    <citation type="journal article" date="2014" name="PLoS Genet.">
        <title>Phylogenetically driven sequencing of extremely halophilic archaea reveals strategies for static and dynamic osmo-response.</title>
        <authorList>
            <person name="Becker E.A."/>
            <person name="Seitzer P.M."/>
            <person name="Tritt A."/>
            <person name="Larsen D."/>
            <person name="Krusor M."/>
            <person name="Yao A.I."/>
            <person name="Wu D."/>
            <person name="Madern D."/>
            <person name="Eisen J.A."/>
            <person name="Darling A.E."/>
            <person name="Facciotti M.T."/>
        </authorList>
    </citation>
    <scope>NUCLEOTIDE SEQUENCE [LARGE SCALE GENOMIC DNA]</scope>
    <source>
        <strain evidence="6 7">100A6</strain>
    </source>
</reference>
<dbReference type="Proteomes" id="UP000011566">
    <property type="component" value="Unassembled WGS sequence"/>
</dbReference>
<dbReference type="RefSeq" id="WP_007690324.1">
    <property type="nucleotide sequence ID" value="NZ_AJRK01000362.1"/>
</dbReference>